<dbReference type="Proteomes" id="UP000515307">
    <property type="component" value="Chromosome"/>
</dbReference>
<keyword evidence="6" id="KW-1185">Reference proteome</keyword>
<dbReference type="PROSITE" id="PS50125">
    <property type="entry name" value="GUANYLATE_CYCLASE_2"/>
    <property type="match status" value="1"/>
</dbReference>
<dbReference type="SUPFAM" id="SSF48452">
    <property type="entry name" value="TPR-like"/>
    <property type="match status" value="2"/>
</dbReference>
<feature type="compositionally biased region" description="Low complexity" evidence="3">
    <location>
        <begin position="760"/>
        <end position="778"/>
    </location>
</feature>
<proteinExistence type="predicted"/>
<dbReference type="GO" id="GO:0004016">
    <property type="term" value="F:adenylate cyclase activity"/>
    <property type="evidence" value="ECO:0007669"/>
    <property type="project" value="TreeGrafter"/>
</dbReference>
<dbReference type="Pfam" id="PF00211">
    <property type="entry name" value="Guanylate_cyc"/>
    <property type="match status" value="1"/>
</dbReference>
<feature type="domain" description="Guanylate cyclase" evidence="4">
    <location>
        <begin position="40"/>
        <end position="169"/>
    </location>
</feature>
<dbReference type="CDD" id="cd07302">
    <property type="entry name" value="CHD"/>
    <property type="match status" value="1"/>
</dbReference>
<dbReference type="AlphaFoldDB" id="A0A7G7BTU7"/>
<feature type="region of interest" description="Disordered" evidence="3">
    <location>
        <begin position="704"/>
        <end position="794"/>
    </location>
</feature>
<dbReference type="InterPro" id="IPR001054">
    <property type="entry name" value="A/G_cyclase"/>
</dbReference>
<accession>A0A7G7BTU7</accession>
<dbReference type="SUPFAM" id="SSF52540">
    <property type="entry name" value="P-loop containing nucleoside triphosphate hydrolases"/>
    <property type="match status" value="1"/>
</dbReference>
<dbReference type="InterPro" id="IPR041664">
    <property type="entry name" value="AAA_16"/>
</dbReference>
<keyword evidence="2" id="KW-0067">ATP-binding</keyword>
<dbReference type="GO" id="GO:0035556">
    <property type="term" value="P:intracellular signal transduction"/>
    <property type="evidence" value="ECO:0007669"/>
    <property type="project" value="InterPro"/>
</dbReference>
<dbReference type="InterPro" id="IPR029787">
    <property type="entry name" value="Nucleotide_cyclase"/>
</dbReference>
<dbReference type="InterPro" id="IPR027417">
    <property type="entry name" value="P-loop_NTPase"/>
</dbReference>
<evidence type="ECO:0000313" key="5">
    <source>
        <dbReference type="EMBL" id="QNE78762.1"/>
    </source>
</evidence>
<name>A0A7G7BTU7_9ACTN</name>
<sequence length="1126" mass="115527">MPCASCRSALPPDARFCPSCGSPCTPGPVTVKPTGRKVVTVLFCDLVGSTALSGALDAETLRSVTLRWFDLMRLRIEEQGGTVEKFIGDAVMAVFGVPAVREDDARRAVAAALAMRTALAGLNARLEEAVGVRLEMRIGINTGQAVTGSATLRQAMVSGEVVNVAARLEQNAAAGSILVGPGTVAAAGPGVRTTETGPLLLKGKSDRVAAHIVLGLDEEDGPEALRRFDLGFVGRGAELALIDEALNRVVRTRRAGRLVVGGEAGQGKTRLVREWLHRATGTATGPRPGVGRCRARGEQPSLGPLADAVAHLLRTGVTPVPSSELELLHRGLLLDGTPNPSPADTYAALAKVLAELSGTRPVVLVIDDCHWAAQPLFDALDRLLGALTGAAVLIVLLTRPQLFDARPELALGAVPLEGLSDADAQLLAAELTGGTAHGEPLAPRVLARVGGNPLHLEQLLVAGAPVGADSVPLPLQALIGARIDALEAPEHRALGLASVLGGDFTAEGIAALAGPPAGVWDGTGLRATLHRLVRHRLIRPDGGAFRFAGGLIQEVVYACQSKQDRADRHERAARLESVRERGSAAVGAHLEQAYRYRVELGAQDAHTDTLRRRAADALSEAGRLALAHADPVWAADLLSRATARYAAGEPGRTAARRRLGQTLMDLGRGAEGRALLEEVLAEAPADGGAMVEAAHARLALASVGRSSGKGAAGKGASGVRPSGTGSAGPGPLGTESAGTGAAAPSSPAPSPAAPSPAAPSPAGTGCTATAPTAPTGTGRSPRAGFGTRDESPAEAAGATLPVFAAAGDDLGQARACLRLAQRAQEQGRHRTAKGLLTRALDHATRADAEPERAAALGATGVSLWRGPQPVGDAVARCHELLADQGAGRRAVRLTLNCPLAVLLALQDDPDGALACLAEAETLAKRLGYAEAGAFLPIFTATVADLAGRREEALLNLDRAAAAARELGATALLRSALLDTARIRLDFGDLRTACDVLTELDGDRGEPARPRAESADLDGLRARVAAARGRADTATRLAARALATAARTDSPIVQGLAALDLARTALALGRPDDAAEAAARARRHFAAKGHLPAVRKAEAVTSRCVGRPPGHGAVAGRVTGTGEEAPE</sequence>
<evidence type="ECO:0000256" key="3">
    <source>
        <dbReference type="SAM" id="MobiDB-lite"/>
    </source>
</evidence>
<dbReference type="GO" id="GO:0005737">
    <property type="term" value="C:cytoplasm"/>
    <property type="evidence" value="ECO:0007669"/>
    <property type="project" value="TreeGrafter"/>
</dbReference>
<feature type="compositionally biased region" description="Low complexity" evidence="3">
    <location>
        <begin position="736"/>
        <end position="745"/>
    </location>
</feature>
<feature type="region of interest" description="Disordered" evidence="3">
    <location>
        <begin position="1102"/>
        <end position="1126"/>
    </location>
</feature>
<dbReference type="SMART" id="SM00044">
    <property type="entry name" value="CYCc"/>
    <property type="match status" value="1"/>
</dbReference>
<dbReference type="EMBL" id="CP045702">
    <property type="protein sequence ID" value="QNE78762.1"/>
    <property type="molecule type" value="Genomic_DNA"/>
</dbReference>
<evidence type="ECO:0000256" key="2">
    <source>
        <dbReference type="ARBA" id="ARBA00022840"/>
    </source>
</evidence>
<reference evidence="6" key="1">
    <citation type="submission" date="2019-10" db="EMBL/GenBank/DDBJ databases">
        <title>Antimicrobial potential of Antarctic Bacteria.</title>
        <authorList>
            <person name="Benaud N."/>
            <person name="Edwards R.J."/>
            <person name="Ferrari B.C."/>
        </authorList>
    </citation>
    <scope>NUCLEOTIDE SEQUENCE [LARGE SCALE GENOMIC DNA]</scope>
    <source>
        <strain evidence="6">NBSH44</strain>
    </source>
</reference>
<dbReference type="PANTHER" id="PTHR16305:SF28">
    <property type="entry name" value="GUANYLATE CYCLASE DOMAIN-CONTAINING PROTEIN"/>
    <property type="match status" value="1"/>
</dbReference>
<dbReference type="InterPro" id="IPR011990">
    <property type="entry name" value="TPR-like_helical_dom_sf"/>
</dbReference>
<evidence type="ECO:0000259" key="4">
    <source>
        <dbReference type="PROSITE" id="PS50125"/>
    </source>
</evidence>
<organism evidence="5 6">
    <name type="scientific">Streptomyces finlayi</name>
    <dbReference type="NCBI Taxonomy" id="67296"/>
    <lineage>
        <taxon>Bacteria</taxon>
        <taxon>Bacillati</taxon>
        <taxon>Actinomycetota</taxon>
        <taxon>Actinomycetes</taxon>
        <taxon>Kitasatosporales</taxon>
        <taxon>Streptomycetaceae</taxon>
        <taxon>Streptomyces</taxon>
    </lineage>
</organism>
<gene>
    <name evidence="5" type="ORF">F0344_32880</name>
</gene>
<dbReference type="SUPFAM" id="SSF55073">
    <property type="entry name" value="Nucleotide cyclase"/>
    <property type="match status" value="1"/>
</dbReference>
<dbReference type="Gene3D" id="3.30.70.1230">
    <property type="entry name" value="Nucleotide cyclase"/>
    <property type="match status" value="1"/>
</dbReference>
<dbReference type="PANTHER" id="PTHR16305">
    <property type="entry name" value="TESTICULAR SOLUBLE ADENYLYL CYCLASE"/>
    <property type="match status" value="1"/>
</dbReference>
<dbReference type="KEGG" id="sfiy:F0344_32880"/>
<protein>
    <submittedName>
        <fullName evidence="5">AAA family ATPase</fullName>
    </submittedName>
</protein>
<dbReference type="Pfam" id="PF13191">
    <property type="entry name" value="AAA_16"/>
    <property type="match status" value="1"/>
</dbReference>
<dbReference type="GO" id="GO:0009190">
    <property type="term" value="P:cyclic nucleotide biosynthetic process"/>
    <property type="evidence" value="ECO:0007669"/>
    <property type="project" value="InterPro"/>
</dbReference>
<keyword evidence="1" id="KW-0547">Nucleotide-binding</keyword>
<dbReference type="RefSeq" id="WP_185302220.1">
    <property type="nucleotide sequence ID" value="NZ_CP045702.1"/>
</dbReference>
<feature type="compositionally biased region" description="Pro residues" evidence="3">
    <location>
        <begin position="746"/>
        <end position="759"/>
    </location>
</feature>
<dbReference type="Gene3D" id="3.40.50.300">
    <property type="entry name" value="P-loop containing nucleotide triphosphate hydrolases"/>
    <property type="match status" value="1"/>
</dbReference>
<dbReference type="Gene3D" id="1.25.40.10">
    <property type="entry name" value="Tetratricopeptide repeat domain"/>
    <property type="match status" value="1"/>
</dbReference>
<dbReference type="GO" id="GO:0005524">
    <property type="term" value="F:ATP binding"/>
    <property type="evidence" value="ECO:0007669"/>
    <property type="project" value="UniProtKB-KW"/>
</dbReference>
<evidence type="ECO:0000313" key="6">
    <source>
        <dbReference type="Proteomes" id="UP000515307"/>
    </source>
</evidence>
<evidence type="ECO:0000256" key="1">
    <source>
        <dbReference type="ARBA" id="ARBA00022741"/>
    </source>
</evidence>